<feature type="domain" description="Peptidase C45 hydrolase" evidence="1">
    <location>
        <begin position="106"/>
        <end position="330"/>
    </location>
</feature>
<dbReference type="InterPro" id="IPR005079">
    <property type="entry name" value="Peptidase_C45_hydrolase"/>
</dbReference>
<dbReference type="PANTHER" id="PTHR34180:SF1">
    <property type="entry name" value="BETA-ALANYL-DOPAMINE_CARCININE HYDROLASE"/>
    <property type="match status" value="1"/>
</dbReference>
<accession>A0AAN6DXR4</accession>
<proteinExistence type="predicted"/>
<dbReference type="InterPro" id="IPR047794">
    <property type="entry name" value="C45_proenzyme-like"/>
</dbReference>
<dbReference type="InterPro" id="IPR047801">
    <property type="entry name" value="Peptidase_C45"/>
</dbReference>
<keyword evidence="3" id="KW-1185">Reference proteome</keyword>
<dbReference type="AlphaFoldDB" id="A0AAN6DXR4"/>
<evidence type="ECO:0000313" key="3">
    <source>
        <dbReference type="Proteomes" id="UP001203852"/>
    </source>
</evidence>
<sequence>MLEINCAGTPYEVGFEHGTKAASQIHSTIHFYTDLFHKKCNLSWEEACKKAQEYAPHIHEHYPALEAEMRAIAQGAGVAYDNILALNVRSELVFGASMDGCTSISWKTDDNCYLGQNWDWMVEQKPNVVLLQIDQPSKPVIQMMTEAGMIGKIGLNSAGLGLCVNAIRCAGSDVSKTPIHLLWRTVLECTSVSSAVQAIEAYGSAGACNMFIADGSNNIGVEVTHRTTQFLKPDAKGRIFHSNHMLQQHPGTDLLWLGDTIDRVKRIEELANELEGEVTVDAIHKMLCDEDNHPCSINREQVGESDAASVFSITMDLSKAEAIVSFGRPSKPDRVFQLRPRDIRH</sequence>
<dbReference type="EMBL" id="MU404354">
    <property type="protein sequence ID" value="KAI1612800.1"/>
    <property type="molecule type" value="Genomic_DNA"/>
</dbReference>
<dbReference type="PANTHER" id="PTHR34180">
    <property type="entry name" value="PEPTIDASE C45"/>
    <property type="match status" value="1"/>
</dbReference>
<dbReference type="Gene3D" id="1.10.10.2120">
    <property type="match status" value="1"/>
</dbReference>
<dbReference type="Gene3D" id="3.60.60.10">
    <property type="entry name" value="Penicillin V Acylase, Chain A"/>
    <property type="match status" value="1"/>
</dbReference>
<dbReference type="Proteomes" id="UP001203852">
    <property type="component" value="Unassembled WGS sequence"/>
</dbReference>
<protein>
    <submittedName>
        <fullName evidence="2">Isopenicillin-N N-acyltransferase</fullName>
    </submittedName>
</protein>
<dbReference type="NCBIfam" id="NF040521">
    <property type="entry name" value="C45_proenzyme"/>
    <property type="match status" value="1"/>
</dbReference>
<evidence type="ECO:0000259" key="1">
    <source>
        <dbReference type="Pfam" id="PF03417"/>
    </source>
</evidence>
<organism evidence="2 3">
    <name type="scientific">Exophiala viscosa</name>
    <dbReference type="NCBI Taxonomy" id="2486360"/>
    <lineage>
        <taxon>Eukaryota</taxon>
        <taxon>Fungi</taxon>
        <taxon>Dikarya</taxon>
        <taxon>Ascomycota</taxon>
        <taxon>Pezizomycotina</taxon>
        <taxon>Eurotiomycetes</taxon>
        <taxon>Chaetothyriomycetidae</taxon>
        <taxon>Chaetothyriales</taxon>
        <taxon>Herpotrichiellaceae</taxon>
        <taxon>Exophiala</taxon>
    </lineage>
</organism>
<evidence type="ECO:0000313" key="2">
    <source>
        <dbReference type="EMBL" id="KAI1612800.1"/>
    </source>
</evidence>
<dbReference type="Pfam" id="PF03417">
    <property type="entry name" value="AAT"/>
    <property type="match status" value="1"/>
</dbReference>
<name>A0AAN6DXR4_9EURO</name>
<reference evidence="2" key="1">
    <citation type="journal article" date="2022" name="bioRxiv">
        <title>Deciphering the potential niche of two novel black yeast fungi from a biological soil crust based on their genomes, phenotypes, and melanin regulation.</title>
        <authorList>
            <consortium name="DOE Joint Genome Institute"/>
            <person name="Carr E.C."/>
            <person name="Barton Q."/>
            <person name="Grambo S."/>
            <person name="Sullivan M."/>
            <person name="Renfro C.M."/>
            <person name="Kuo A."/>
            <person name="Pangilinan J."/>
            <person name="Lipzen A."/>
            <person name="Keymanesh K."/>
            <person name="Savage E."/>
            <person name="Barry K."/>
            <person name="Grigoriev I.V."/>
            <person name="Riekhof W.R."/>
            <person name="Harris S.S."/>
        </authorList>
    </citation>
    <scope>NUCLEOTIDE SEQUENCE</scope>
    <source>
        <strain evidence="2">JF 03-4F</strain>
    </source>
</reference>
<comment type="caution">
    <text evidence="2">The sequence shown here is derived from an EMBL/GenBank/DDBJ whole genome shotgun (WGS) entry which is preliminary data.</text>
</comment>
<gene>
    <name evidence="2" type="ORF">EDD36DRAFT_457006</name>
</gene>